<organism evidence="5 6">
    <name type="scientific">Sphingomonas prati</name>
    <dbReference type="NCBI Taxonomy" id="1843237"/>
    <lineage>
        <taxon>Bacteria</taxon>
        <taxon>Pseudomonadati</taxon>
        <taxon>Pseudomonadota</taxon>
        <taxon>Alphaproteobacteria</taxon>
        <taxon>Sphingomonadales</taxon>
        <taxon>Sphingomonadaceae</taxon>
        <taxon>Sphingomonas</taxon>
    </lineage>
</organism>
<dbReference type="Proteomes" id="UP000546701">
    <property type="component" value="Unassembled WGS sequence"/>
</dbReference>
<proteinExistence type="predicted"/>
<accession>A0A7W9BV18</accession>
<dbReference type="PANTHER" id="PTHR47234">
    <property type="match status" value="1"/>
</dbReference>
<dbReference type="OrthoDB" id="7224136at2"/>
<dbReference type="AlphaFoldDB" id="A0A7W9BV18"/>
<feature type="compositionally biased region" description="Acidic residues" evidence="4">
    <location>
        <begin position="67"/>
        <end position="77"/>
    </location>
</feature>
<keyword evidence="3" id="KW-0998">Cell outer membrane</keyword>
<evidence type="ECO:0000313" key="5">
    <source>
        <dbReference type="EMBL" id="MBB5730208.1"/>
    </source>
</evidence>
<name>A0A7W9BV18_9SPHN</name>
<dbReference type="RefSeq" id="WP_157176303.1">
    <property type="nucleotide sequence ID" value="NZ_BMJP01000004.1"/>
</dbReference>
<feature type="compositionally biased region" description="Low complexity" evidence="4">
    <location>
        <begin position="54"/>
        <end position="66"/>
    </location>
</feature>
<dbReference type="PROSITE" id="PS00430">
    <property type="entry name" value="TONB_DEPENDENT_REC_1"/>
    <property type="match status" value="1"/>
</dbReference>
<comment type="caution">
    <text evidence="5">The sequence shown here is derived from an EMBL/GenBank/DDBJ whole genome shotgun (WGS) entry which is preliminary data.</text>
</comment>
<evidence type="ECO:0000313" key="6">
    <source>
        <dbReference type="Proteomes" id="UP000546701"/>
    </source>
</evidence>
<feature type="compositionally biased region" description="Low complexity" evidence="4">
    <location>
        <begin position="755"/>
        <end position="765"/>
    </location>
</feature>
<feature type="region of interest" description="Disordered" evidence="4">
    <location>
        <begin position="742"/>
        <end position="803"/>
    </location>
</feature>
<feature type="compositionally biased region" description="Gly residues" evidence="4">
    <location>
        <begin position="766"/>
        <end position="803"/>
    </location>
</feature>
<evidence type="ECO:0000256" key="1">
    <source>
        <dbReference type="ARBA" id="ARBA00004442"/>
    </source>
</evidence>
<dbReference type="SUPFAM" id="SSF56935">
    <property type="entry name" value="Porins"/>
    <property type="match status" value="1"/>
</dbReference>
<reference evidence="5 6" key="1">
    <citation type="submission" date="2020-08" db="EMBL/GenBank/DDBJ databases">
        <title>Genomic Encyclopedia of Type Strains, Phase IV (KMG-IV): sequencing the most valuable type-strain genomes for metagenomic binning, comparative biology and taxonomic classification.</title>
        <authorList>
            <person name="Goeker M."/>
        </authorList>
    </citation>
    <scope>NUCLEOTIDE SEQUENCE [LARGE SCALE GENOMIC DNA]</scope>
    <source>
        <strain evidence="5 6">DSM 103336</strain>
    </source>
</reference>
<dbReference type="PANTHER" id="PTHR47234:SF1">
    <property type="entry name" value="TONB-DEPENDENT RECEPTOR"/>
    <property type="match status" value="1"/>
</dbReference>
<comment type="subcellular location">
    <subcellularLocation>
        <location evidence="1">Cell outer membrane</location>
    </subcellularLocation>
</comment>
<sequence>MMHDKVLGVPGGVLALLLLGGAQGAYAMQAVSAGGQVGADAPVATEAAPPPPTETATPAPAPVEGDVAAEGEGDEETITVTGQRPPGSVVGSIPPEVTLSPADIRSYGVSTVTDLLAELAAQTGSGQGRDGGQPVTLLNGKRISGPGELRDIPTEAILRVDILPEEVALKYGYNADQKVVNFVLRPRFNAVTGELSGGTSTQGGGESGRIQSSLLKITTAGRLNLSVDYSKQGSLLESDRDIVPAASGQLFDRVGNVGPAAGLTEIDPALSALVGSTVTVAGVPAGVTGRPRLGQFAGTAGTANVTDVGRYRTLRAASDTLALNAVLNRTIFGDVSATINANYGATGSDGLRGLAGSRLNLPAGNPYSPFGQTVSVYRYPDGDTVLGQNNRGETAHAGFTLNKTIDSWNLTATGNYDRAVSRTRSDTGLDGSAAQALLDSGSLTLNPFGALPGDLYTLRTADRARSVSNSGDVELVASGSPLRLPAGPISTTFKVGGELNAFDTRSVRSGLVQSANLNRSNANAQGNIDIPLTSRRADVLGAIGDVSANVNASVDRLSDFGTLTKLGYGLNWRPTGRLSLIASQTREEGAPTVQQLGNPQISTFDVRVFDYRTGQTVGVTQISGGNPDLLSDNRRVLKLGANWKPFAKPDLSLVANYVSTRIKNASSALPAPTAAIEAAFPDRFIRNADGVLLSIDSRPVNFQRQNREQLRWGFNLSVPLKANNQALFEAYRADRDARIARGEAVPARGPGGRPEGAVGTAADRPAGGGRPDGARGEGGGGRRAGGGGGFGGGGRGGGSGRGGGGGRVQFAVYHTWQFRNDVVIRDGVPVLDLLDGAASGTGGGAPRHQVEVQAGVFRNGYGARLSGDWQSKTFVRAGGTAAGAGDGDLFFSSLATVDLRLFADFSQIPALVPYRFARGMRVSFSVNNLFNQRQGVRDVAGVTPLGYQPGYLDPIGREVRLSVRKLFF</sequence>
<evidence type="ECO:0000256" key="2">
    <source>
        <dbReference type="ARBA" id="ARBA00023136"/>
    </source>
</evidence>
<dbReference type="GO" id="GO:0009279">
    <property type="term" value="C:cell outer membrane"/>
    <property type="evidence" value="ECO:0007669"/>
    <property type="project" value="UniProtKB-SubCell"/>
</dbReference>
<dbReference type="EMBL" id="JACIJR010000006">
    <property type="protein sequence ID" value="MBB5730208.1"/>
    <property type="molecule type" value="Genomic_DNA"/>
</dbReference>
<keyword evidence="2" id="KW-0472">Membrane</keyword>
<dbReference type="InterPro" id="IPR037066">
    <property type="entry name" value="Plug_dom_sf"/>
</dbReference>
<dbReference type="InterPro" id="IPR036942">
    <property type="entry name" value="Beta-barrel_TonB_sf"/>
</dbReference>
<keyword evidence="6" id="KW-1185">Reference proteome</keyword>
<dbReference type="InterPro" id="IPR010916">
    <property type="entry name" value="TonB_box_CS"/>
</dbReference>
<dbReference type="Gene3D" id="2.40.170.20">
    <property type="entry name" value="TonB-dependent receptor, beta-barrel domain"/>
    <property type="match status" value="2"/>
</dbReference>
<protein>
    <submittedName>
        <fullName evidence="5">Putative membrane protein YgcG</fullName>
    </submittedName>
</protein>
<evidence type="ECO:0000256" key="3">
    <source>
        <dbReference type="ARBA" id="ARBA00023237"/>
    </source>
</evidence>
<evidence type="ECO:0000256" key="4">
    <source>
        <dbReference type="SAM" id="MobiDB-lite"/>
    </source>
</evidence>
<gene>
    <name evidence="5" type="ORF">FHS99_002706</name>
</gene>
<dbReference type="Gene3D" id="2.170.130.10">
    <property type="entry name" value="TonB-dependent receptor, plug domain"/>
    <property type="match status" value="1"/>
</dbReference>
<feature type="region of interest" description="Disordered" evidence="4">
    <location>
        <begin position="42"/>
        <end position="93"/>
    </location>
</feature>